<dbReference type="GeneTree" id="ENSGT00390000013684"/>
<keyword evidence="1" id="KW-0175">Coiled coil</keyword>
<feature type="region of interest" description="Disordered" evidence="2">
    <location>
        <begin position="151"/>
        <end position="222"/>
    </location>
</feature>
<dbReference type="Ensembl" id="ENSSPAT00000016037.1">
    <property type="protein sequence ID" value="ENSSPAP00000015782.1"/>
    <property type="gene ID" value="ENSSPAG00000011908.1"/>
</dbReference>
<accession>A0A3B5AQH7</accession>
<protein>
    <recommendedName>
        <fullName evidence="4">Coiled-coil domain containing 157</fullName>
    </recommendedName>
</protein>
<dbReference type="STRING" id="144197.ENSSPAP00000015782"/>
<sequence>MQAKQKSLLERVDALDEECEELQRQLEDREERQINLHNQLQQVSKEKEELQAQLTQQQDLCFQLQKEKQKLEIDADQLKSCVAELQESVKALRERERLLVAFPELTPLAQTQPQSTGNVLLDMEQQLQANSIRIKVLEQENATLHRSLEKLGERARHNATRTWSASLHSTPAGNQLNHSTQMQNSQLQSSSAARLGYSNKEKEPSGGESGLESAGSEDRVSASPSYLQIRLQTLHLNTDSAAATSHAKIRSASLLSHSRGLSLKKKKNPEDVKPSFV</sequence>
<dbReference type="PANTHER" id="PTHR43696">
    <property type="entry name" value="COILED-COIL DOMAIN-CONTAINING PROTEIN 157"/>
    <property type="match status" value="1"/>
</dbReference>
<feature type="region of interest" description="Disordered" evidence="2">
    <location>
        <begin position="239"/>
        <end position="277"/>
    </location>
</feature>
<proteinExistence type="predicted"/>
<dbReference type="AlphaFoldDB" id="A0A3B5AQH7"/>
<feature type="coiled-coil region" evidence="1">
    <location>
        <begin position="5"/>
        <end position="95"/>
    </location>
</feature>
<dbReference type="PANTHER" id="PTHR43696:SF9">
    <property type="entry name" value="COILED-COIL DOMAIN-CONTAINING PROTEIN 157"/>
    <property type="match status" value="1"/>
</dbReference>
<evidence type="ECO:0000256" key="1">
    <source>
        <dbReference type="SAM" id="Coils"/>
    </source>
</evidence>
<feature type="compositionally biased region" description="Polar residues" evidence="2">
    <location>
        <begin position="160"/>
        <end position="192"/>
    </location>
</feature>
<dbReference type="SUPFAM" id="SSF90257">
    <property type="entry name" value="Myosin rod fragments"/>
    <property type="match status" value="1"/>
</dbReference>
<reference evidence="3" key="1">
    <citation type="submission" date="2023-09" db="UniProtKB">
        <authorList>
            <consortium name="Ensembl"/>
        </authorList>
    </citation>
    <scope>IDENTIFICATION</scope>
</reference>
<feature type="compositionally biased region" description="Basic and acidic residues" evidence="2">
    <location>
        <begin position="268"/>
        <end position="277"/>
    </location>
</feature>
<organism evidence="3">
    <name type="scientific">Stegastes partitus</name>
    <name type="common">bicolor damselfish</name>
    <dbReference type="NCBI Taxonomy" id="144197"/>
    <lineage>
        <taxon>Eukaryota</taxon>
        <taxon>Metazoa</taxon>
        <taxon>Chordata</taxon>
        <taxon>Craniata</taxon>
        <taxon>Vertebrata</taxon>
        <taxon>Euteleostomi</taxon>
        <taxon>Actinopterygii</taxon>
        <taxon>Neopterygii</taxon>
        <taxon>Teleostei</taxon>
        <taxon>Neoteleostei</taxon>
        <taxon>Acanthomorphata</taxon>
        <taxon>Ovalentaria</taxon>
        <taxon>Pomacentridae</taxon>
        <taxon>Stegastes</taxon>
    </lineage>
</organism>
<evidence type="ECO:0008006" key="4">
    <source>
        <dbReference type="Google" id="ProtNLM"/>
    </source>
</evidence>
<evidence type="ECO:0000313" key="3">
    <source>
        <dbReference type="Ensembl" id="ENSSPAP00000015782.1"/>
    </source>
</evidence>
<dbReference type="InterPro" id="IPR029681">
    <property type="entry name" value="CCDC157"/>
</dbReference>
<name>A0A3B5AQH7_9TELE</name>
<evidence type="ECO:0000256" key="2">
    <source>
        <dbReference type="SAM" id="MobiDB-lite"/>
    </source>
</evidence>